<name>A0A6J4NRE9_9ACTN</name>
<organism evidence="1">
    <name type="scientific">uncultured Rubrobacteraceae bacterium</name>
    <dbReference type="NCBI Taxonomy" id="349277"/>
    <lineage>
        <taxon>Bacteria</taxon>
        <taxon>Bacillati</taxon>
        <taxon>Actinomycetota</taxon>
        <taxon>Rubrobacteria</taxon>
        <taxon>Rubrobacterales</taxon>
        <taxon>Rubrobacteraceae</taxon>
        <taxon>environmental samples</taxon>
    </lineage>
</organism>
<dbReference type="AlphaFoldDB" id="A0A6J4NRE9"/>
<reference evidence="1" key="1">
    <citation type="submission" date="2020-02" db="EMBL/GenBank/DDBJ databases">
        <authorList>
            <person name="Meier V. D."/>
        </authorList>
    </citation>
    <scope>NUCLEOTIDE SEQUENCE</scope>
    <source>
        <strain evidence="1">AVDCRST_MAG22</strain>
    </source>
</reference>
<accession>A0A6J4NRE9</accession>
<sequence>MAKKGKKKLNPESLKRKAMFEASRKEYPVCLYPVDRTGAASCPEPAIKAHSIQKSGKLAEIVEGEHVYAFDLKPQFDDPPKLPNLRLTGHNVVTTFLGLCKDHDNGLFEKIDNSPINLADEEHLFLLTYRTVLKEYHEALTLERWTAEAYAEMAGGGAVDPKDTVSRELKEVAARNVGSLRDQKRKMDLLYLDEDFERIKSVVVWLPDADPALAVSAYFSIGAPTTGARKGVETFCALNVFPQNGRHVMVFSFPDGGVLMAKHTLLRELRRLDRRHREQPASRLVLENCEDPVFRPGAYDSFSEKQKDAIRGYYFRTAMLEHAGASPQFDAELRSRLAAGVAKATTVREDDPRINLFRVVA</sequence>
<dbReference type="EMBL" id="CADCUV010000039">
    <property type="protein sequence ID" value="CAA9395262.1"/>
    <property type="molecule type" value="Genomic_DNA"/>
</dbReference>
<proteinExistence type="predicted"/>
<evidence type="ECO:0000313" key="1">
    <source>
        <dbReference type="EMBL" id="CAA9395262.1"/>
    </source>
</evidence>
<protein>
    <submittedName>
        <fullName evidence="1">Uncharacterized protein</fullName>
    </submittedName>
</protein>
<gene>
    <name evidence="1" type="ORF">AVDCRST_MAG22-847</name>
</gene>